<dbReference type="Pfam" id="PF01368">
    <property type="entry name" value="DHH"/>
    <property type="match status" value="1"/>
</dbReference>
<dbReference type="InterPro" id="IPR003156">
    <property type="entry name" value="DHHA1_dom"/>
</dbReference>
<dbReference type="InterPro" id="IPR004610">
    <property type="entry name" value="RecJ"/>
</dbReference>
<gene>
    <name evidence="9" type="primary">recJ</name>
    <name evidence="9" type="ORF">KU39_342</name>
</gene>
<dbReference type="PANTHER" id="PTHR30255:SF2">
    <property type="entry name" value="SINGLE-STRANDED-DNA-SPECIFIC EXONUCLEASE RECJ"/>
    <property type="match status" value="1"/>
</dbReference>
<dbReference type="Gene3D" id="3.10.310.30">
    <property type="match status" value="1"/>
</dbReference>
<dbReference type="EMBL" id="CP012508">
    <property type="protein sequence ID" value="ALB21526.1"/>
    <property type="molecule type" value="Genomic_DNA"/>
</dbReference>
<evidence type="ECO:0000259" key="7">
    <source>
        <dbReference type="Pfam" id="PF02272"/>
    </source>
</evidence>
<reference evidence="9 10" key="1">
    <citation type="journal article" date="2014" name="Genome Announc.">
        <title>Comparative Genome Analysis of Two Isolates of the Fish Pathogen Piscirickettsia salmonis from Different Hosts Reveals Major Differences in Virulence-Associated Secretion Systems.</title>
        <authorList>
            <person name="Bohle H."/>
            <person name="Henriquez P."/>
            <person name="Grothusen H."/>
            <person name="Navas E."/>
            <person name="Sandoval A."/>
            <person name="Bustamante F."/>
            <person name="Bustos P."/>
            <person name="Mancilla M."/>
        </authorList>
    </citation>
    <scope>NUCLEOTIDE SEQUENCE [LARGE SCALE GENOMIC DNA]</scope>
    <source>
        <strain evidence="10">B1-32597</strain>
    </source>
</reference>
<keyword evidence="5 9" id="KW-0269">Exonuclease</keyword>
<dbReference type="GO" id="GO:0006310">
    <property type="term" value="P:DNA recombination"/>
    <property type="evidence" value="ECO:0007669"/>
    <property type="project" value="InterPro"/>
</dbReference>
<evidence type="ECO:0000259" key="8">
    <source>
        <dbReference type="Pfam" id="PF17768"/>
    </source>
</evidence>
<evidence type="ECO:0000313" key="9">
    <source>
        <dbReference type="EMBL" id="ALB21526.1"/>
    </source>
</evidence>
<evidence type="ECO:0000256" key="4">
    <source>
        <dbReference type="ARBA" id="ARBA00022801"/>
    </source>
</evidence>
<evidence type="ECO:0000313" key="10">
    <source>
        <dbReference type="Proteomes" id="UP000029558"/>
    </source>
</evidence>
<feature type="domain" description="RecJ OB" evidence="8">
    <location>
        <begin position="478"/>
        <end position="584"/>
    </location>
</feature>
<dbReference type="NCBIfam" id="TIGR00644">
    <property type="entry name" value="recJ"/>
    <property type="match status" value="1"/>
</dbReference>
<name>A0A1L6TGH6_PISSA</name>
<organism evidence="9 10">
    <name type="scientific">Piscirickettsia salmonis</name>
    <dbReference type="NCBI Taxonomy" id="1238"/>
    <lineage>
        <taxon>Bacteria</taxon>
        <taxon>Pseudomonadati</taxon>
        <taxon>Pseudomonadota</taxon>
        <taxon>Gammaproteobacteria</taxon>
        <taxon>Thiotrichales</taxon>
        <taxon>Piscirickettsiaceae</taxon>
        <taxon>Piscirickettsia</taxon>
    </lineage>
</organism>
<feature type="domain" description="DHHA1" evidence="7">
    <location>
        <begin position="368"/>
        <end position="461"/>
    </location>
</feature>
<evidence type="ECO:0000259" key="6">
    <source>
        <dbReference type="Pfam" id="PF01368"/>
    </source>
</evidence>
<dbReference type="AlphaFoldDB" id="A0A1L6TGH6"/>
<dbReference type="PANTHER" id="PTHR30255">
    <property type="entry name" value="SINGLE-STRANDED-DNA-SPECIFIC EXONUCLEASE RECJ"/>
    <property type="match status" value="1"/>
</dbReference>
<dbReference type="Pfam" id="PF17768">
    <property type="entry name" value="RecJ_OB"/>
    <property type="match status" value="1"/>
</dbReference>
<accession>A0A1L6TGH6</accession>
<evidence type="ECO:0000256" key="3">
    <source>
        <dbReference type="ARBA" id="ARBA00022722"/>
    </source>
</evidence>
<dbReference type="InterPro" id="IPR041122">
    <property type="entry name" value="RecJ_OB"/>
</dbReference>
<dbReference type="GO" id="GO:0006281">
    <property type="term" value="P:DNA repair"/>
    <property type="evidence" value="ECO:0007669"/>
    <property type="project" value="InterPro"/>
</dbReference>
<evidence type="ECO:0000256" key="2">
    <source>
        <dbReference type="ARBA" id="ARBA00019841"/>
    </source>
</evidence>
<dbReference type="InterPro" id="IPR001667">
    <property type="entry name" value="DDH_dom"/>
</dbReference>
<evidence type="ECO:0000256" key="1">
    <source>
        <dbReference type="ARBA" id="ARBA00005915"/>
    </source>
</evidence>
<dbReference type="SUPFAM" id="SSF64182">
    <property type="entry name" value="DHH phosphoesterases"/>
    <property type="match status" value="1"/>
</dbReference>
<dbReference type="Gene3D" id="3.90.1640.30">
    <property type="match status" value="1"/>
</dbReference>
<comment type="similarity">
    <text evidence="1">Belongs to the RecJ family.</text>
</comment>
<dbReference type="GO" id="GO:0008409">
    <property type="term" value="F:5'-3' exonuclease activity"/>
    <property type="evidence" value="ECO:0007669"/>
    <property type="project" value="InterPro"/>
</dbReference>
<evidence type="ECO:0000256" key="5">
    <source>
        <dbReference type="ARBA" id="ARBA00022839"/>
    </source>
</evidence>
<protein>
    <recommendedName>
        <fullName evidence="2">Single-stranded-DNA-specific exonuclease RecJ</fullName>
    </recommendedName>
</protein>
<sequence>MEIKIQARTRCEQTFNHAQGCGLTPLLAHVIANRVQGQGLAFDRIVDPRLADLSAPKQLQDAQRAAQRIVQAINNSEVIGVLTDYDVDGITSHAIISRAFTDYFQVKASQLQQLIGHRMEDGYGVSDGLTNKILSKERLPELIITADCGSSDQVRIARLAAAGIDVIVTDHHAIPAEGIPQAAYAVINPTRDDCEYPDRVIAGCMVAWLLMCQVRLELLDDEGIANTQLVIPKLSGLLDYVALGTVADAVSLFNATNRAVVNTGLHVMNRLERPCWRAMKQLLNRQHAFGSEDLGFQLGPRINARSRMADPYAALRFLLAETDSEAMDQLLLLNADNEDRKLTERQMLEEAICQAEGCLQQKLLSMTVYAESFHAGVQGIVASRLVDRYGHPCVVFSPTNDPEKLSGSARTIADVHIRDALQYVADHTEGVILAFGGHKGAAGLKIARNRLEEFQIYFDHAIRRQLDVEELYPVRLSDGPLSLAKLDLAAFDQLERLQPFGREFEGPQFEGYFNVHSVRLIGKEKIHLSLEFEQDGFYRQAVWFRALSTEGEAVPIHAGDHVHCLYRLAANEFRGERRLQLMVEVCLKQG</sequence>
<dbReference type="Proteomes" id="UP000029558">
    <property type="component" value="Chromosome"/>
</dbReference>
<dbReference type="GO" id="GO:0003676">
    <property type="term" value="F:nucleic acid binding"/>
    <property type="evidence" value="ECO:0007669"/>
    <property type="project" value="InterPro"/>
</dbReference>
<feature type="domain" description="DDH" evidence="6">
    <location>
        <begin position="79"/>
        <end position="219"/>
    </location>
</feature>
<dbReference type="Pfam" id="PF02272">
    <property type="entry name" value="DHHA1"/>
    <property type="match status" value="1"/>
</dbReference>
<proteinExistence type="inferred from homology"/>
<keyword evidence="3" id="KW-0540">Nuclease</keyword>
<dbReference type="InterPro" id="IPR038763">
    <property type="entry name" value="DHH_sf"/>
</dbReference>
<dbReference type="InterPro" id="IPR051673">
    <property type="entry name" value="SSDNA_exonuclease_RecJ"/>
</dbReference>
<dbReference type="OrthoDB" id="9809852at2"/>
<dbReference type="RefSeq" id="WP_017376778.1">
    <property type="nucleotide sequence ID" value="NZ_CP012508.1"/>
</dbReference>
<keyword evidence="4" id="KW-0378">Hydrolase</keyword>